<dbReference type="AlphaFoldDB" id="A0A5L1II03"/>
<dbReference type="Proteomes" id="UP000845014">
    <property type="component" value="Unassembled WGS sequence"/>
</dbReference>
<dbReference type="EMBL" id="DAAHUJ010000003">
    <property type="protein sequence ID" value="HAB7363798.1"/>
    <property type="molecule type" value="Genomic_DNA"/>
</dbReference>
<evidence type="ECO:0000313" key="1">
    <source>
        <dbReference type="EMBL" id="EDN9628200.1"/>
    </source>
</evidence>
<reference evidence="2 8" key="2">
    <citation type="journal article" date="2018" name="Genome Biol.">
        <title>SKESA: strategic k-mer extension for scrupulous assemblies.</title>
        <authorList>
            <person name="Souvorov A."/>
            <person name="Agarwala R."/>
            <person name="Lipman D.J."/>
        </authorList>
    </citation>
    <scope>NUCLEOTIDE SEQUENCE [LARGE SCALE GENOMIC DNA]</scope>
    <source>
        <strain evidence="2 8">CFIAFB20160079</strain>
    </source>
</reference>
<dbReference type="RefSeq" id="WP_010989483.1">
    <property type="nucleotide sequence ID" value="NZ_BAAFVE010000009.1"/>
</dbReference>
<evidence type="ECO:0000313" key="6">
    <source>
        <dbReference type="Proteomes" id="UP000285054"/>
    </source>
</evidence>
<gene>
    <name evidence="3" type="ORF">DOV25_05920</name>
    <name evidence="4" type="ORF">DYZ50_00401</name>
    <name evidence="1" type="ORF">GI230_01215</name>
    <name evidence="2" type="ORF">GYO01_06765</name>
</gene>
<dbReference type="Proteomes" id="UP000285054">
    <property type="component" value="Unassembled WGS sequence"/>
</dbReference>
<proteinExistence type="predicted"/>
<evidence type="ECO:0000313" key="8">
    <source>
        <dbReference type="Proteomes" id="UP000845014"/>
    </source>
</evidence>
<protein>
    <submittedName>
        <fullName evidence="2">Uncharacterized protein</fullName>
    </submittedName>
</protein>
<dbReference type="EMBL" id="QXKO01000001">
    <property type="protein sequence ID" value="RJZ24395.1"/>
    <property type="molecule type" value="Genomic_DNA"/>
</dbReference>
<dbReference type="EMBL" id="AANDQG010000001">
    <property type="protein sequence ID" value="EDN9628200.1"/>
    <property type="molecule type" value="Genomic_DNA"/>
</dbReference>
<evidence type="ECO:0000313" key="4">
    <source>
        <dbReference type="EMBL" id="RJZ24395.1"/>
    </source>
</evidence>
<evidence type="ECO:0000313" key="7">
    <source>
        <dbReference type="Proteomes" id="UP000458487"/>
    </source>
</evidence>
<sequence length="336" mass="39178">MKRKFSEEFELQGTQKDFQFVDIKLWTDQALFIDPSLIANAQHKENQNGSIETNYATRAHNSLQSFFSTFFEMFKDISPSKLIKKKDQGRKGINRDEMILNLLQYSTENNALHLGYTADESKGTGCSPKMIYDFFSNMKFKHPSMFDFVNEPFHATGFINEIGKDRSTDLTVSIILDVLCDFTLSICTQYSIPTKEFENYRHYWDPNEKMWKTRNYDLPTNNNGEPIVLVPKSFVTNKFQYDAEYVLKNYILEEKLDELRAQYPSKRLIKSDALKKLRLEHPDAFNKDLVLEYFVEKPGSYKNFMQRVNNGILGTHRGLLTDDEIEKATSETQEGD</sequence>
<dbReference type="Proteomes" id="UP000458487">
    <property type="component" value="Unassembled WGS sequence"/>
</dbReference>
<accession>A0A5L1II03</accession>
<evidence type="ECO:0000313" key="2">
    <source>
        <dbReference type="EMBL" id="HAB7363798.1"/>
    </source>
</evidence>
<name>A0A5L1II03_LISMN</name>
<organism evidence="2 8">
    <name type="scientific">Listeria monocytogenes</name>
    <dbReference type="NCBI Taxonomy" id="1639"/>
    <lineage>
        <taxon>Bacteria</taxon>
        <taxon>Bacillati</taxon>
        <taxon>Bacillota</taxon>
        <taxon>Bacilli</taxon>
        <taxon>Bacillales</taxon>
        <taxon>Listeriaceae</taxon>
        <taxon>Listeria</taxon>
    </lineage>
</organism>
<reference evidence="1 7" key="4">
    <citation type="submission" date="2019-11" db="EMBL/GenBank/DDBJ databases">
        <authorList>
            <person name="Ashton P.M."/>
            <person name="Dallman T."/>
            <person name="Nair S."/>
            <person name="De Pinna E."/>
            <person name="Peters T."/>
            <person name="Grant K."/>
        </authorList>
    </citation>
    <scope>NUCLEOTIDE SEQUENCE [LARGE SCALE GENOMIC DNA]</scope>
    <source>
        <strain evidence="1 7">833351</strain>
    </source>
</reference>
<reference evidence="4 6" key="1">
    <citation type="journal article" date="2018" name="BMC Genomics">
        <title>Genes significantly associated with lineage II food isolates of Listeria monocytogenes.</title>
        <authorList>
            <person name="Pirone-Davies C."/>
            <person name="Chen Y."/>
            <person name="Pightling A."/>
            <person name="Ryan G."/>
            <person name="Wang Y."/>
            <person name="Yao K."/>
            <person name="Hoffmann M."/>
            <person name="Allard M.W."/>
        </authorList>
    </citation>
    <scope>NUCLEOTIDE SEQUENCE [LARGE SCALE GENOMIC DNA]</scope>
    <source>
        <strain evidence="4 6">PNUSAL000190</strain>
    </source>
</reference>
<reference evidence="3 5" key="3">
    <citation type="submission" date="2018-07" db="EMBL/GenBank/DDBJ databases">
        <authorList>
            <consortium name="GenomeTrakr: Next Generation Sequencing Network for Food Pathogen Tracability"/>
        </authorList>
    </citation>
    <scope>NUCLEOTIDE SEQUENCE [LARGE SCALE GENOMIC DNA]</scope>
    <source>
        <strain evidence="3 5">FDA00013213</strain>
    </source>
</reference>
<dbReference type="Proteomes" id="UP000269407">
    <property type="component" value="Unassembled WGS sequence"/>
</dbReference>
<evidence type="ECO:0000313" key="5">
    <source>
        <dbReference type="Proteomes" id="UP000269407"/>
    </source>
</evidence>
<dbReference type="EMBL" id="RCRQ01000003">
    <property type="protein sequence ID" value="MCO37984.1"/>
    <property type="molecule type" value="Genomic_DNA"/>
</dbReference>
<evidence type="ECO:0000313" key="3">
    <source>
        <dbReference type="EMBL" id="MCO37984.1"/>
    </source>
</evidence>
<reference evidence="2" key="5">
    <citation type="submission" date="2020-01" db="EMBL/GenBank/DDBJ databases">
        <authorList>
            <consortium name="NCBI Pathogen Detection Project"/>
        </authorList>
    </citation>
    <scope>NUCLEOTIDE SEQUENCE</scope>
    <source>
        <strain evidence="2">CFIAFB20160079</strain>
    </source>
</reference>
<comment type="caution">
    <text evidence="2">The sequence shown here is derived from an EMBL/GenBank/DDBJ whole genome shotgun (WGS) entry which is preliminary data.</text>
</comment>